<feature type="transmembrane region" description="Helical" evidence="11">
    <location>
        <begin position="908"/>
        <end position="928"/>
    </location>
</feature>
<feature type="region of interest" description="Disordered" evidence="10">
    <location>
        <begin position="700"/>
        <end position="741"/>
    </location>
</feature>
<evidence type="ECO:0000256" key="10">
    <source>
        <dbReference type="SAM" id="MobiDB-lite"/>
    </source>
</evidence>
<feature type="transmembrane region" description="Helical" evidence="11">
    <location>
        <begin position="880"/>
        <end position="902"/>
    </location>
</feature>
<evidence type="ECO:0000256" key="8">
    <source>
        <dbReference type="ARBA" id="ARBA00023136"/>
    </source>
</evidence>
<dbReference type="CDD" id="cd18604">
    <property type="entry name" value="ABC_6TM_VMR1_D2_like"/>
    <property type="match status" value="1"/>
</dbReference>
<feature type="compositionally biased region" description="Acidic residues" evidence="10">
    <location>
        <begin position="709"/>
        <end position="724"/>
    </location>
</feature>
<feature type="transmembrane region" description="Helical" evidence="11">
    <location>
        <begin position="377"/>
        <end position="397"/>
    </location>
</feature>
<feature type="transmembrane region" description="Helical" evidence="11">
    <location>
        <begin position="166"/>
        <end position="188"/>
    </location>
</feature>
<comment type="subcellular location">
    <subcellularLocation>
        <location evidence="1">Membrane</location>
        <topology evidence="1">Multi-pass membrane protein</topology>
    </subcellularLocation>
</comment>
<dbReference type="CDD" id="cd03244">
    <property type="entry name" value="ABCC_MRP_domain2"/>
    <property type="match status" value="1"/>
</dbReference>
<name>A0A4P9XTR3_9FUNG</name>
<feature type="transmembrane region" description="Helical" evidence="11">
    <location>
        <begin position="998"/>
        <end position="1014"/>
    </location>
</feature>
<feature type="transmembrane region" description="Helical" evidence="11">
    <location>
        <begin position="1020"/>
        <end position="1041"/>
    </location>
</feature>
<dbReference type="GO" id="GO:0016887">
    <property type="term" value="F:ATP hydrolysis activity"/>
    <property type="evidence" value="ECO:0007669"/>
    <property type="project" value="InterPro"/>
</dbReference>
<keyword evidence="14" id="KW-0378">Hydrolase</keyword>
<keyword evidence="2" id="KW-0813">Transport</keyword>
<keyword evidence="8 11" id="KW-0472">Membrane</keyword>
<keyword evidence="9" id="KW-0325">Glycoprotein</keyword>
<sequence>MQHDAVDPNITEGRFIIARLVLVGSLFATLAVTRSAPAVIGSDGREVSHEVGLSPLDYFSFGWVTPLVRRGYKSPLTPADLWQLAPFDRAKRVTAAFEEARQVHRPHCHLRSTLFRSLAYMLRRELLAQFGFAVLWSIMLFAPPFFMNRILTYVADPTSATSTMAALYVLGLFVGTLVMSGASERALFLGRRISLRIRAVLSNELYVKTLRRQGVKSTAEEEGDLADAGAITNLLNVDVSGIGEMTAYLHFMWGSPIQIIISFVFLWKLMGMAMLFGLCAVGPMLYISHMASAYFTSVYTAVMKATDKRLSTTNEASIRIIKLFAWEPQFREKILGKREAELRQIWRRLVGLVYFTIIGFGIPAVVTLVTFGAHTWVLGRPLTAPIAFTALSLLNLLREAMEQLPDMATWALQCRVSLRRIEKYLGQPEIERPSVEDLADHGHLIEEQEAIGFVNASFRWTDNSDLAVDDVQQSRVNVGFVLNNMNISFPFGELSVVAGPTGSGKTSILMALLGEMRCTSGKVLIPRRTNGDHFFSGSIDNVAYVAQQAWLQNLSIRDNILFGREYDAKRYRQVIRACALERDLEILDAGDQTEIGEKGVTLSGGQKQRVALARAVYSSAKHLLLDDCLSAVDAHTAKHIVEKCLLGPLLQGRTRILVTHHVELCLHHASLIVVMREGKVVGQGTPVEVTAAGVLPESAISSTATSKQDDEEKPLEAQSDPEEESGVKQTERPKGQLTEEEGRVQGKVDLRIYDTYIRASGGYGFWLFIIALYVLSQAVMVLQSNWLRIWASSYEKDEETAAQSIGYYLGIYTVLGLLTMIVATGRNLITFQGSLRASRSLHQRLLDRVLNAKLRFFDVTPIGRLMNRFSKDMETIDQEVAPCLSFFLVAIVQTCGIIAVIIYVIPQFIFAGSFIAAVYILVAVFYVATSRELKRIESVSKSPLLTLFGETINGVATIRAFGMERRFFEDNTNRIDDVTRPFYLLWATNRWLSWRTDAVGAFVSFFTGFFVLLNRNAIDAALAGFALSFALGFVDIVIWVVRMYGIVEMNMNSIERISEYLTIEQEPPAFIEDNRVAENWPDAGEIKVESLVIQYTPDHDPVVRDLSFNIQPGERVGIVGRTGAGKSTLAISFFRFVEATSGRIIIDNVDISQIGLHDLRSHLTIIPQDPILFNGTIRSNLDPFNMHSNETIWNALRRSHLIGEGDERPPGLESLGAQVTENGSNFSQGQRQLLAMARALLSSNKLIIMDEATASVDFETDAKIQHTIREEFANATLLCIAHRLRTIIDYDKVLVMDAGRAVEFDSPYALIQKPSGLFRQLCERSGEFDTLVSLAAGNRSSDTSSASSPSTSTT</sequence>
<reference evidence="15" key="1">
    <citation type="journal article" date="2018" name="Nat. Microbiol.">
        <title>Leveraging single-cell genomics to expand the fungal tree of life.</title>
        <authorList>
            <person name="Ahrendt S.R."/>
            <person name="Quandt C.A."/>
            <person name="Ciobanu D."/>
            <person name="Clum A."/>
            <person name="Salamov A."/>
            <person name="Andreopoulos B."/>
            <person name="Cheng J.F."/>
            <person name="Woyke T."/>
            <person name="Pelin A."/>
            <person name="Henrissat B."/>
            <person name="Reynolds N.K."/>
            <person name="Benny G.L."/>
            <person name="Smith M.E."/>
            <person name="James T.Y."/>
            <person name="Grigoriev I.V."/>
        </authorList>
    </citation>
    <scope>NUCLEOTIDE SEQUENCE [LARGE SCALE GENOMIC DNA]</scope>
    <source>
        <strain evidence="15">RSA 1356</strain>
    </source>
</reference>
<evidence type="ECO:0000313" key="15">
    <source>
        <dbReference type="Proteomes" id="UP000271241"/>
    </source>
</evidence>
<dbReference type="SUPFAM" id="SSF90123">
    <property type="entry name" value="ABC transporter transmembrane region"/>
    <property type="match status" value="2"/>
</dbReference>
<dbReference type="GO" id="GO:0005524">
    <property type="term" value="F:ATP binding"/>
    <property type="evidence" value="ECO:0007669"/>
    <property type="project" value="UniProtKB-KW"/>
</dbReference>
<dbReference type="InterPro" id="IPR003593">
    <property type="entry name" value="AAA+_ATPase"/>
</dbReference>
<dbReference type="CDD" id="cd03250">
    <property type="entry name" value="ABCC_MRP_domain1"/>
    <property type="match status" value="1"/>
</dbReference>
<protein>
    <submittedName>
        <fullName evidence="14">P-loop containing nucleoside triphosphate hydrolase protein</fullName>
    </submittedName>
</protein>
<dbReference type="InterPro" id="IPR011527">
    <property type="entry name" value="ABC1_TM_dom"/>
</dbReference>
<evidence type="ECO:0000256" key="6">
    <source>
        <dbReference type="ARBA" id="ARBA00022840"/>
    </source>
</evidence>
<keyword evidence="5" id="KW-0547">Nucleotide-binding</keyword>
<feature type="transmembrane region" description="Helical" evidence="11">
    <location>
        <begin position="284"/>
        <end position="302"/>
    </location>
</feature>
<feature type="domain" description="ABC transmembrane type-1" evidence="13">
    <location>
        <begin position="767"/>
        <end position="1049"/>
    </location>
</feature>
<dbReference type="STRING" id="78915.A0A4P9XTR3"/>
<evidence type="ECO:0000256" key="11">
    <source>
        <dbReference type="SAM" id="Phobius"/>
    </source>
</evidence>
<dbReference type="PROSITE" id="PS50893">
    <property type="entry name" value="ABC_TRANSPORTER_2"/>
    <property type="match status" value="2"/>
</dbReference>
<feature type="transmembrane region" description="Helical" evidence="11">
    <location>
        <begin position="15"/>
        <end position="33"/>
    </location>
</feature>
<dbReference type="CDD" id="cd18596">
    <property type="entry name" value="ABC_6TM_VMR1_D1_like"/>
    <property type="match status" value="1"/>
</dbReference>
<keyword evidence="6" id="KW-0067">ATP-binding</keyword>
<keyword evidence="3 11" id="KW-0812">Transmembrane</keyword>
<dbReference type="OrthoDB" id="6500128at2759"/>
<dbReference type="InterPro" id="IPR003439">
    <property type="entry name" value="ABC_transporter-like_ATP-bd"/>
</dbReference>
<dbReference type="FunFam" id="1.20.1560.10:FF:000013">
    <property type="entry name" value="ABC transporter C family member 2"/>
    <property type="match status" value="1"/>
</dbReference>
<dbReference type="FunFam" id="3.40.50.300:FF:000565">
    <property type="entry name" value="ABC bile acid transporter"/>
    <property type="match status" value="1"/>
</dbReference>
<dbReference type="PROSITE" id="PS00211">
    <property type="entry name" value="ABC_TRANSPORTER_1"/>
    <property type="match status" value="2"/>
</dbReference>
<feature type="domain" description="ABC transporter" evidence="12">
    <location>
        <begin position="1086"/>
        <end position="1323"/>
    </location>
</feature>
<keyword evidence="7 11" id="KW-1133">Transmembrane helix</keyword>
<dbReference type="PROSITE" id="PS50929">
    <property type="entry name" value="ABC_TM1F"/>
    <property type="match status" value="2"/>
</dbReference>
<dbReference type="GO" id="GO:0000329">
    <property type="term" value="C:fungal-type vacuole membrane"/>
    <property type="evidence" value="ECO:0007669"/>
    <property type="project" value="TreeGrafter"/>
</dbReference>
<feature type="domain" description="ABC transmembrane type-1" evidence="13">
    <location>
        <begin position="130"/>
        <end position="409"/>
    </location>
</feature>
<evidence type="ECO:0000256" key="7">
    <source>
        <dbReference type="ARBA" id="ARBA00022989"/>
    </source>
</evidence>
<dbReference type="Proteomes" id="UP000271241">
    <property type="component" value="Unassembled WGS sequence"/>
</dbReference>
<dbReference type="Gene3D" id="3.40.50.300">
    <property type="entry name" value="P-loop containing nucleotide triphosphate hydrolases"/>
    <property type="match status" value="2"/>
</dbReference>
<feature type="transmembrane region" description="Helical" evidence="11">
    <location>
        <begin position="126"/>
        <end position="146"/>
    </location>
</feature>
<keyword evidence="15" id="KW-1185">Reference proteome</keyword>
<evidence type="ECO:0000313" key="14">
    <source>
        <dbReference type="EMBL" id="RKP09575.1"/>
    </source>
</evidence>
<organism evidence="14 15">
    <name type="scientific">Thamnocephalis sphaerospora</name>
    <dbReference type="NCBI Taxonomy" id="78915"/>
    <lineage>
        <taxon>Eukaryota</taxon>
        <taxon>Fungi</taxon>
        <taxon>Fungi incertae sedis</taxon>
        <taxon>Zoopagomycota</taxon>
        <taxon>Zoopagomycotina</taxon>
        <taxon>Zoopagomycetes</taxon>
        <taxon>Zoopagales</taxon>
        <taxon>Sigmoideomycetaceae</taxon>
        <taxon>Thamnocephalis</taxon>
    </lineage>
</organism>
<proteinExistence type="predicted"/>
<dbReference type="InterPro" id="IPR036640">
    <property type="entry name" value="ABC1_TM_sf"/>
</dbReference>
<dbReference type="FunFam" id="3.40.50.300:FF:000825">
    <property type="entry name" value="ABC bile acid transporter"/>
    <property type="match status" value="1"/>
</dbReference>
<evidence type="ECO:0000259" key="13">
    <source>
        <dbReference type="PROSITE" id="PS50929"/>
    </source>
</evidence>
<dbReference type="Gene3D" id="1.20.1560.10">
    <property type="entry name" value="ABC transporter type 1, transmembrane domain"/>
    <property type="match status" value="2"/>
</dbReference>
<evidence type="ECO:0000256" key="4">
    <source>
        <dbReference type="ARBA" id="ARBA00022737"/>
    </source>
</evidence>
<keyword evidence="4" id="KW-0677">Repeat</keyword>
<gene>
    <name evidence="14" type="ORF">THASP1DRAFT_14071</name>
</gene>
<dbReference type="Pfam" id="PF00005">
    <property type="entry name" value="ABC_tran"/>
    <property type="match status" value="2"/>
</dbReference>
<feature type="transmembrane region" description="Helical" evidence="11">
    <location>
        <begin position="765"/>
        <end position="787"/>
    </location>
</feature>
<feature type="domain" description="ABC transporter" evidence="12">
    <location>
        <begin position="466"/>
        <end position="702"/>
    </location>
</feature>
<dbReference type="InterPro" id="IPR027417">
    <property type="entry name" value="P-loop_NTPase"/>
</dbReference>
<dbReference type="EMBL" id="KZ992503">
    <property type="protein sequence ID" value="RKP09575.1"/>
    <property type="molecule type" value="Genomic_DNA"/>
</dbReference>
<evidence type="ECO:0000259" key="12">
    <source>
        <dbReference type="PROSITE" id="PS50893"/>
    </source>
</evidence>
<feature type="transmembrane region" description="Helical" evidence="11">
    <location>
        <begin position="349"/>
        <end position="371"/>
    </location>
</feature>
<dbReference type="PANTHER" id="PTHR24223:SF353">
    <property type="entry name" value="ABC TRANSPORTER ATP-BINDING PROTEIN_PERMEASE VMR1-RELATED"/>
    <property type="match status" value="1"/>
</dbReference>
<dbReference type="InterPro" id="IPR017871">
    <property type="entry name" value="ABC_transporter-like_CS"/>
</dbReference>
<evidence type="ECO:0000256" key="1">
    <source>
        <dbReference type="ARBA" id="ARBA00004141"/>
    </source>
</evidence>
<dbReference type="Pfam" id="PF00664">
    <property type="entry name" value="ABC_membrane"/>
    <property type="match status" value="2"/>
</dbReference>
<dbReference type="SMART" id="SM00382">
    <property type="entry name" value="AAA"/>
    <property type="match status" value="2"/>
</dbReference>
<dbReference type="SUPFAM" id="SSF52540">
    <property type="entry name" value="P-loop containing nucleoside triphosphate hydrolases"/>
    <property type="match status" value="2"/>
</dbReference>
<accession>A0A4P9XTR3</accession>
<dbReference type="GO" id="GO:0140359">
    <property type="term" value="F:ABC-type transporter activity"/>
    <property type="evidence" value="ECO:0007669"/>
    <property type="project" value="InterPro"/>
</dbReference>
<evidence type="ECO:0000256" key="9">
    <source>
        <dbReference type="ARBA" id="ARBA00023180"/>
    </source>
</evidence>
<evidence type="ECO:0000256" key="2">
    <source>
        <dbReference type="ARBA" id="ARBA00022448"/>
    </source>
</evidence>
<feature type="transmembrane region" description="Helical" evidence="11">
    <location>
        <begin position="807"/>
        <end position="829"/>
    </location>
</feature>
<evidence type="ECO:0000256" key="5">
    <source>
        <dbReference type="ARBA" id="ARBA00022741"/>
    </source>
</evidence>
<dbReference type="PANTHER" id="PTHR24223">
    <property type="entry name" value="ATP-BINDING CASSETTE SUB-FAMILY C"/>
    <property type="match status" value="1"/>
</dbReference>
<evidence type="ECO:0000256" key="3">
    <source>
        <dbReference type="ARBA" id="ARBA00022692"/>
    </source>
</evidence>
<feature type="compositionally biased region" description="Basic and acidic residues" evidence="10">
    <location>
        <begin position="725"/>
        <end position="734"/>
    </location>
</feature>
<dbReference type="InterPro" id="IPR050173">
    <property type="entry name" value="ABC_transporter_C-like"/>
</dbReference>